<evidence type="ECO:0000259" key="6">
    <source>
        <dbReference type="PROSITE" id="PS50893"/>
    </source>
</evidence>
<dbReference type="EMBL" id="WUFC01000074">
    <property type="protein sequence ID" value="NEI53231.1"/>
    <property type="molecule type" value="Genomic_DNA"/>
</dbReference>
<evidence type="ECO:0000313" key="8">
    <source>
        <dbReference type="Proteomes" id="UP000661163"/>
    </source>
</evidence>
<feature type="coiled-coil region" evidence="5">
    <location>
        <begin position="223"/>
        <end position="257"/>
    </location>
</feature>
<keyword evidence="3" id="KW-0547">Nucleotide-binding</keyword>
<dbReference type="RefSeq" id="WP_130785722.1">
    <property type="nucleotide sequence ID" value="NZ_SILB01000001.1"/>
</dbReference>
<dbReference type="Pfam" id="PF00005">
    <property type="entry name" value="ABC_tran"/>
    <property type="match status" value="2"/>
</dbReference>
<organism evidence="7 8">
    <name type="scientific">Rhizobium ruizarguesonis</name>
    <dbReference type="NCBI Taxonomy" id="2081791"/>
    <lineage>
        <taxon>Bacteria</taxon>
        <taxon>Pseudomonadati</taxon>
        <taxon>Pseudomonadota</taxon>
        <taxon>Alphaproteobacteria</taxon>
        <taxon>Hyphomicrobiales</taxon>
        <taxon>Rhizobiaceae</taxon>
        <taxon>Rhizobium/Agrobacterium group</taxon>
        <taxon>Rhizobium</taxon>
    </lineage>
</organism>
<dbReference type="SMART" id="SM00382">
    <property type="entry name" value="AAA"/>
    <property type="match status" value="2"/>
</dbReference>
<dbReference type="Proteomes" id="UP000661163">
    <property type="component" value="Unassembled WGS sequence"/>
</dbReference>
<feature type="domain" description="ABC transporter" evidence="6">
    <location>
        <begin position="5"/>
        <end position="235"/>
    </location>
</feature>
<keyword evidence="2" id="KW-0677">Repeat</keyword>
<proteinExistence type="inferred from homology"/>
<comment type="similarity">
    <text evidence="1">Belongs to the ABC transporter superfamily.</text>
</comment>
<keyword evidence="5" id="KW-0175">Coiled coil</keyword>
<dbReference type="PANTHER" id="PTHR19211">
    <property type="entry name" value="ATP-BINDING TRANSPORT PROTEIN-RELATED"/>
    <property type="match status" value="1"/>
</dbReference>
<dbReference type="InterPro" id="IPR027417">
    <property type="entry name" value="P-loop_NTPase"/>
</dbReference>
<dbReference type="InterPro" id="IPR017871">
    <property type="entry name" value="ABC_transporter-like_CS"/>
</dbReference>
<dbReference type="InterPro" id="IPR003593">
    <property type="entry name" value="AAA+_ATPase"/>
</dbReference>
<dbReference type="PROSITE" id="PS00211">
    <property type="entry name" value="ABC_TRANSPORTER_1"/>
    <property type="match status" value="1"/>
</dbReference>
<evidence type="ECO:0000313" key="7">
    <source>
        <dbReference type="EMBL" id="NEI53231.1"/>
    </source>
</evidence>
<comment type="caution">
    <text evidence="7">The sequence shown here is derived from an EMBL/GenBank/DDBJ whole genome shotgun (WGS) entry which is preliminary data.</text>
</comment>
<evidence type="ECO:0000256" key="3">
    <source>
        <dbReference type="ARBA" id="ARBA00022741"/>
    </source>
</evidence>
<evidence type="ECO:0000256" key="4">
    <source>
        <dbReference type="ARBA" id="ARBA00022840"/>
    </source>
</evidence>
<dbReference type="AlphaFoldDB" id="A0AAE5C7U5"/>
<dbReference type="CDD" id="cd03221">
    <property type="entry name" value="ABCF_EF-3"/>
    <property type="match status" value="2"/>
</dbReference>
<dbReference type="GO" id="GO:0005524">
    <property type="term" value="F:ATP binding"/>
    <property type="evidence" value="ECO:0007669"/>
    <property type="project" value="UniProtKB-KW"/>
</dbReference>
<protein>
    <submittedName>
        <fullName evidence="7">ATP-binding cassette domain-containing protein</fullName>
    </submittedName>
</protein>
<accession>A0AAE5C7U5</accession>
<name>A0AAE5C7U5_9HYPH</name>
<dbReference type="GO" id="GO:0016887">
    <property type="term" value="F:ATP hydrolysis activity"/>
    <property type="evidence" value="ECO:0007669"/>
    <property type="project" value="InterPro"/>
</dbReference>
<evidence type="ECO:0000256" key="1">
    <source>
        <dbReference type="ARBA" id="ARBA00005417"/>
    </source>
</evidence>
<dbReference type="SUPFAM" id="SSF52540">
    <property type="entry name" value="P-loop containing nucleoside triphosphate hydrolases"/>
    <property type="match status" value="2"/>
</dbReference>
<dbReference type="Gene3D" id="3.40.50.300">
    <property type="entry name" value="P-loop containing nucleotide triphosphate hydrolases"/>
    <property type="match status" value="2"/>
</dbReference>
<reference evidence="7 8" key="1">
    <citation type="submission" date="2019-12" db="EMBL/GenBank/DDBJ databases">
        <title>Rhizobium genotypes associated with high levels of biological nitrogen fixation by grain legumes in a temperate-maritime cropping system.</title>
        <authorList>
            <person name="Maluk M."/>
            <person name="Francesc Ferrando Molina F."/>
            <person name="Lopez Del Egido L."/>
            <person name="Lafos M."/>
            <person name="Langarica-Fuentes A."/>
            <person name="Gebre Yohannes G."/>
            <person name="Young M.W."/>
            <person name="Martin P."/>
            <person name="Gantlett R."/>
            <person name="Kenicer G."/>
            <person name="Hawes C."/>
            <person name="Begg G.S."/>
            <person name="Quilliam R.S."/>
            <person name="Squire G.R."/>
            <person name="Poole P.S."/>
            <person name="Young P.W."/>
            <person name="Iannetta P.M."/>
            <person name="James E.K."/>
        </authorList>
    </citation>
    <scope>NUCLEOTIDE SEQUENCE [LARGE SCALE GENOMIC DNA]</scope>
    <source>
        <strain evidence="7 8">JHI985</strain>
    </source>
</reference>
<dbReference type="FunFam" id="3.40.50.300:FF:001320">
    <property type="entry name" value="Heme ABC transporter ATP-binding protein"/>
    <property type="match status" value="1"/>
</dbReference>
<evidence type="ECO:0000256" key="5">
    <source>
        <dbReference type="SAM" id="Coils"/>
    </source>
</evidence>
<feature type="domain" description="ABC transporter" evidence="6">
    <location>
        <begin position="337"/>
        <end position="537"/>
    </location>
</feature>
<sequence>MPASITLSQISWSAPDGRPLFSNLDLSFGAERTGLVGRNGVGKTTLLKLVSGEIQPHSGTVSVSGSLGVLRQSVQVTSDETVADLFGVTDALAVLHRAEAGEATADELASADWMLEARIAAALNRTGLDAPPETPLAALSGGQRTRAGLAALVFTEPDFLLLDEPTNNLDREGREAVIALMSGWRAGAIIVSHDRELLESVDAIVELTSLGATRYGGNWSHYRERKALELAAARHDLTEAEKRMAEVARKAQATVERQAQRDSTGRKMAAKGGIPRIVLGGMKERSETTGGDNARLAERRRAQAMDEARAAREKIEILQPLSVTLPPTGLPASKIVLKMDGVTSGYQPDDPVICNLSFDVTGPERIAVTGRNGSGKTTLLALVTGELKPWAGTVNVMTDLSMLDQKVSLLDPSISIRDNFRRINPLSDENTCRAALARFMFRADAALQTVSTLSGGQLLRAGLACVLGSAPPPLLILDEPTNHLDIDSISAVEAGLRAYDGALLVVSHDETFLQSIGITRRLELAGGRPGRINQDEL</sequence>
<dbReference type="PROSITE" id="PS50893">
    <property type="entry name" value="ABC_TRANSPORTER_2"/>
    <property type="match status" value="2"/>
</dbReference>
<dbReference type="PANTHER" id="PTHR19211:SF6">
    <property type="entry name" value="BLL7188 PROTEIN"/>
    <property type="match status" value="1"/>
</dbReference>
<keyword evidence="4 7" id="KW-0067">ATP-binding</keyword>
<dbReference type="InterPro" id="IPR050611">
    <property type="entry name" value="ABCF"/>
</dbReference>
<evidence type="ECO:0000256" key="2">
    <source>
        <dbReference type="ARBA" id="ARBA00022737"/>
    </source>
</evidence>
<dbReference type="InterPro" id="IPR003439">
    <property type="entry name" value="ABC_transporter-like_ATP-bd"/>
</dbReference>
<gene>
    <name evidence="7" type="ORF">GR217_37225</name>
</gene>